<comment type="caution">
    <text evidence="1">The sequence shown here is derived from an EMBL/GenBank/DDBJ whole genome shotgun (WGS) entry which is preliminary data.</text>
</comment>
<sequence>MPIRTIARYLMNHPELISKLANSYLFRRAAQMAASAFFRGKGVGSEVITKVTQEMGKKGIDFKDSQKFMEGLQGKAGQYNQNIDNKLRDAVTRIGQVVEEFQKRQMKK</sequence>
<name>A0A1D1VWY3_RAMVA</name>
<reference evidence="1 2" key="1">
    <citation type="journal article" date="2016" name="Nat. Commun.">
        <title>Extremotolerant tardigrade genome and improved radiotolerance of human cultured cells by tardigrade-unique protein.</title>
        <authorList>
            <person name="Hashimoto T."/>
            <person name="Horikawa D.D."/>
            <person name="Saito Y."/>
            <person name="Kuwahara H."/>
            <person name="Kozuka-Hata H."/>
            <person name="Shin-I T."/>
            <person name="Minakuchi Y."/>
            <person name="Ohishi K."/>
            <person name="Motoyama A."/>
            <person name="Aizu T."/>
            <person name="Enomoto A."/>
            <person name="Kondo K."/>
            <person name="Tanaka S."/>
            <person name="Hara Y."/>
            <person name="Koshikawa S."/>
            <person name="Sagara H."/>
            <person name="Miura T."/>
            <person name="Yokobori S."/>
            <person name="Miyagawa K."/>
            <person name="Suzuki Y."/>
            <person name="Kubo T."/>
            <person name="Oyama M."/>
            <person name="Kohara Y."/>
            <person name="Fujiyama A."/>
            <person name="Arakawa K."/>
            <person name="Katayama T."/>
            <person name="Toyoda A."/>
            <person name="Kunieda T."/>
        </authorList>
    </citation>
    <scope>NUCLEOTIDE SEQUENCE [LARGE SCALE GENOMIC DNA]</scope>
    <source>
        <strain evidence="1 2">YOKOZUNA-1</strain>
    </source>
</reference>
<evidence type="ECO:0000313" key="2">
    <source>
        <dbReference type="Proteomes" id="UP000186922"/>
    </source>
</evidence>
<dbReference type="Proteomes" id="UP000186922">
    <property type="component" value="Unassembled WGS sequence"/>
</dbReference>
<evidence type="ECO:0000313" key="1">
    <source>
        <dbReference type="EMBL" id="GAV05436.1"/>
    </source>
</evidence>
<dbReference type="OrthoDB" id="5950777at2759"/>
<dbReference type="PANTHER" id="PTHR41161:SF1">
    <property type="entry name" value="PROTEIN NCBP2AS2"/>
    <property type="match status" value="1"/>
</dbReference>
<gene>
    <name evidence="1" type="primary">RvY_15571-1</name>
    <name evidence="1" type="synonym">RvY_15571.1</name>
    <name evidence="1" type="ORF">RvY_15571</name>
</gene>
<protein>
    <submittedName>
        <fullName evidence="1">Uncharacterized protein</fullName>
    </submittedName>
</protein>
<dbReference type="InterPro" id="IPR042407">
    <property type="entry name" value="NCBP2-AS2"/>
</dbReference>
<dbReference type="AlphaFoldDB" id="A0A1D1VWY3"/>
<dbReference type="EMBL" id="BDGG01000012">
    <property type="protein sequence ID" value="GAV05436.1"/>
    <property type="molecule type" value="Genomic_DNA"/>
</dbReference>
<keyword evidence="2" id="KW-1185">Reference proteome</keyword>
<organism evidence="1 2">
    <name type="scientific">Ramazzottius varieornatus</name>
    <name type="common">Water bear</name>
    <name type="synonym">Tardigrade</name>
    <dbReference type="NCBI Taxonomy" id="947166"/>
    <lineage>
        <taxon>Eukaryota</taxon>
        <taxon>Metazoa</taxon>
        <taxon>Ecdysozoa</taxon>
        <taxon>Tardigrada</taxon>
        <taxon>Eutardigrada</taxon>
        <taxon>Parachela</taxon>
        <taxon>Hypsibioidea</taxon>
        <taxon>Ramazzottiidae</taxon>
        <taxon>Ramazzottius</taxon>
    </lineage>
</organism>
<accession>A0A1D1VWY3</accession>
<dbReference type="PANTHER" id="PTHR41161">
    <property type="entry name" value="PROTEIN NCBP2AS2"/>
    <property type="match status" value="1"/>
</dbReference>
<proteinExistence type="predicted"/>